<dbReference type="Pfam" id="PF06737">
    <property type="entry name" value="Transglycosylas"/>
    <property type="match status" value="1"/>
</dbReference>
<feature type="compositionally biased region" description="Pro residues" evidence="3">
    <location>
        <begin position="188"/>
        <end position="205"/>
    </location>
</feature>
<evidence type="ECO:0000256" key="2">
    <source>
        <dbReference type="ARBA" id="ARBA00022801"/>
    </source>
</evidence>
<evidence type="ECO:0000259" key="4">
    <source>
        <dbReference type="Pfam" id="PF06737"/>
    </source>
</evidence>
<name>A0ABM9M9S0_9MYCO</name>
<gene>
    <name evidence="5" type="ORF">MU0050_000750</name>
</gene>
<dbReference type="PRINTS" id="PR01217">
    <property type="entry name" value="PRICHEXTENSN"/>
</dbReference>
<protein>
    <submittedName>
        <fullName evidence="5">Transglycosylase family protein</fullName>
    </submittedName>
</protein>
<feature type="compositionally biased region" description="Pro residues" evidence="3">
    <location>
        <begin position="146"/>
        <end position="179"/>
    </location>
</feature>
<dbReference type="RefSeq" id="WP_316514373.1">
    <property type="nucleotide sequence ID" value="NZ_OY726395.1"/>
</dbReference>
<feature type="compositionally biased region" description="Pro residues" evidence="3">
    <location>
        <begin position="254"/>
        <end position="284"/>
    </location>
</feature>
<feature type="compositionally biased region" description="Polar residues" evidence="3">
    <location>
        <begin position="436"/>
        <end position="451"/>
    </location>
</feature>
<evidence type="ECO:0000313" key="6">
    <source>
        <dbReference type="Proteomes" id="UP001190466"/>
    </source>
</evidence>
<keyword evidence="2" id="KW-0378">Hydrolase</keyword>
<evidence type="ECO:0000256" key="3">
    <source>
        <dbReference type="SAM" id="MobiDB-lite"/>
    </source>
</evidence>
<sequence length="472" mass="47067">MSGRHRKPSEANKNVAKIAFTGAVIGGTGLGLAAQAGAATDSEWDAVARCESGGNWAINTGNGYHGGLQFAPGTWSGHGGGEFAARAHQATKEQQIAVAERVLATQGKGAWPVCGKVLSGPTPRNVVNTVEAPVEQAGAPEALGAPLPPAPEGLPPAPEAPPAPPVDIAPPPPPPPAPEAVPVDFVAPPAPEGLPPAPEGLPPAPEGVAPAPEAPPAPPAPELLPPAPEAPPAPPVDVAPPPAPEVVPVDFVAPPAPDALPPAPEAPPAPPVDIAPPPPPPAPEAVPVDFVAPPVDEAVIEQASLEVPVDPADWTHADPNAAPGPEKWSLDVVPQAPVDPAVPAPPADPLAPLANIDIPAPAFDAANQLASGEVPSIAAEAIPHLPSPDNLPPGASNVPLTPNNQPNLTYLRELWHAVQTQEISGNDMLLALAQRPLNSQPPAQAPLTPNTPVGPAAPAPAPAPAPVPAPPA</sequence>
<dbReference type="Proteomes" id="UP001190466">
    <property type="component" value="Chromosome"/>
</dbReference>
<feature type="region of interest" description="Disordered" evidence="3">
    <location>
        <begin position="254"/>
        <end position="285"/>
    </location>
</feature>
<dbReference type="InterPro" id="IPR023346">
    <property type="entry name" value="Lysozyme-like_dom_sf"/>
</dbReference>
<feature type="region of interest" description="Disordered" evidence="3">
    <location>
        <begin position="435"/>
        <end position="472"/>
    </location>
</feature>
<proteinExistence type="inferred from homology"/>
<accession>A0ABM9M9S0</accession>
<dbReference type="SUPFAM" id="SSF53955">
    <property type="entry name" value="Lysozyme-like"/>
    <property type="match status" value="1"/>
</dbReference>
<feature type="domain" description="Resuscitation-promoting factor core lysozyme-like" evidence="4">
    <location>
        <begin position="38"/>
        <end position="114"/>
    </location>
</feature>
<organism evidence="5 6">
    <name type="scientific">[Mycobacterium] wendilense</name>
    <dbReference type="NCBI Taxonomy" id="3064284"/>
    <lineage>
        <taxon>Bacteria</taxon>
        <taxon>Bacillati</taxon>
        <taxon>Actinomycetota</taxon>
        <taxon>Actinomycetes</taxon>
        <taxon>Mycobacteriales</taxon>
        <taxon>Mycobacteriaceae</taxon>
        <taxon>Mycolicibacter</taxon>
    </lineage>
</organism>
<dbReference type="CDD" id="cd13925">
    <property type="entry name" value="RPF"/>
    <property type="match status" value="1"/>
</dbReference>
<dbReference type="Gene3D" id="1.10.530.10">
    <property type="match status" value="1"/>
</dbReference>
<feature type="region of interest" description="Disordered" evidence="3">
    <location>
        <begin position="140"/>
        <end position="242"/>
    </location>
</feature>
<reference evidence="5 6" key="1">
    <citation type="submission" date="2023-08" db="EMBL/GenBank/DDBJ databases">
        <authorList>
            <person name="Folkvardsen B D."/>
            <person name="Norman A."/>
        </authorList>
    </citation>
    <scope>NUCLEOTIDE SEQUENCE [LARGE SCALE GENOMIC DNA]</scope>
    <source>
        <strain evidence="5 6">Mu0050</strain>
    </source>
</reference>
<evidence type="ECO:0000256" key="1">
    <source>
        <dbReference type="ARBA" id="ARBA00010830"/>
    </source>
</evidence>
<dbReference type="InterPro" id="IPR010618">
    <property type="entry name" value="RPF"/>
</dbReference>
<feature type="compositionally biased region" description="Pro residues" evidence="3">
    <location>
        <begin position="212"/>
        <end position="242"/>
    </location>
</feature>
<dbReference type="EMBL" id="OY726395">
    <property type="protein sequence ID" value="CAJ1579912.1"/>
    <property type="molecule type" value="Genomic_DNA"/>
</dbReference>
<comment type="similarity">
    <text evidence="1">Belongs to the transglycosylase family. Rpf subfamily.</text>
</comment>
<feature type="compositionally biased region" description="Pro residues" evidence="3">
    <location>
        <begin position="455"/>
        <end position="472"/>
    </location>
</feature>
<evidence type="ECO:0000313" key="5">
    <source>
        <dbReference type="EMBL" id="CAJ1579912.1"/>
    </source>
</evidence>
<keyword evidence="6" id="KW-1185">Reference proteome</keyword>